<dbReference type="PANTHER" id="PTHR30146">
    <property type="entry name" value="LACI-RELATED TRANSCRIPTIONAL REPRESSOR"/>
    <property type="match status" value="1"/>
</dbReference>
<dbReference type="InterPro" id="IPR025997">
    <property type="entry name" value="SBP_2_dom"/>
</dbReference>
<dbReference type="InterPro" id="IPR028082">
    <property type="entry name" value="Peripla_BP_I"/>
</dbReference>
<proteinExistence type="predicted"/>
<keyword evidence="1" id="KW-0805">Transcription regulation</keyword>
<evidence type="ECO:0000313" key="6">
    <source>
        <dbReference type="Proteomes" id="UP000271010"/>
    </source>
</evidence>
<comment type="caution">
    <text evidence="5">The sequence shown here is derived from an EMBL/GenBank/DDBJ whole genome shotgun (WGS) entry which is preliminary data.</text>
</comment>
<dbReference type="Pfam" id="PF13407">
    <property type="entry name" value="Peripla_BP_4"/>
    <property type="match status" value="1"/>
</dbReference>
<evidence type="ECO:0000313" key="5">
    <source>
        <dbReference type="EMBL" id="RNI33018.1"/>
    </source>
</evidence>
<keyword evidence="2" id="KW-0238">DNA-binding</keyword>
<dbReference type="GO" id="GO:0000976">
    <property type="term" value="F:transcription cis-regulatory region binding"/>
    <property type="evidence" value="ECO:0007669"/>
    <property type="project" value="TreeGrafter"/>
</dbReference>
<dbReference type="GO" id="GO:0003700">
    <property type="term" value="F:DNA-binding transcription factor activity"/>
    <property type="evidence" value="ECO:0007669"/>
    <property type="project" value="TreeGrafter"/>
</dbReference>
<dbReference type="AlphaFoldDB" id="A0A3M9N7N2"/>
<dbReference type="Pfam" id="PF00356">
    <property type="entry name" value="LacI"/>
    <property type="match status" value="1"/>
</dbReference>
<evidence type="ECO:0000259" key="4">
    <source>
        <dbReference type="PROSITE" id="PS50932"/>
    </source>
</evidence>
<feature type="domain" description="HTH lacI-type" evidence="4">
    <location>
        <begin position="7"/>
        <end position="61"/>
    </location>
</feature>
<dbReference type="RefSeq" id="WP_123131216.1">
    <property type="nucleotide sequence ID" value="NZ_RJJE01000001.1"/>
</dbReference>
<accession>A0A3M9N7N2</accession>
<reference evidence="5 6" key="1">
    <citation type="submission" date="2018-11" db="EMBL/GenBank/DDBJ databases">
        <title>Rufibacter latericius sp. nov., isolated from water in Baiyang Lake.</title>
        <authorList>
            <person name="Yang Y."/>
        </authorList>
    </citation>
    <scope>NUCLEOTIDE SEQUENCE [LARGE SCALE GENOMIC DNA]</scope>
    <source>
        <strain evidence="5 6">MCC P1</strain>
    </source>
</reference>
<evidence type="ECO:0000256" key="3">
    <source>
        <dbReference type="ARBA" id="ARBA00023163"/>
    </source>
</evidence>
<dbReference type="PANTHER" id="PTHR30146:SF144">
    <property type="entry name" value="LACI-FAMILY TRANSCRIPTION REGULATOR"/>
    <property type="match status" value="1"/>
</dbReference>
<evidence type="ECO:0000256" key="1">
    <source>
        <dbReference type="ARBA" id="ARBA00023015"/>
    </source>
</evidence>
<dbReference type="InterPro" id="IPR010982">
    <property type="entry name" value="Lambda_DNA-bd_dom_sf"/>
</dbReference>
<dbReference type="OrthoDB" id="628703at2"/>
<dbReference type="Gene3D" id="3.40.50.2300">
    <property type="match status" value="2"/>
</dbReference>
<dbReference type="EMBL" id="RJJE01000001">
    <property type="protein sequence ID" value="RNI33018.1"/>
    <property type="molecule type" value="Genomic_DNA"/>
</dbReference>
<dbReference type="InterPro" id="IPR000843">
    <property type="entry name" value="HTH_LacI"/>
</dbReference>
<name>A0A3M9N7N2_9BACT</name>
<evidence type="ECO:0000256" key="2">
    <source>
        <dbReference type="ARBA" id="ARBA00023125"/>
    </source>
</evidence>
<gene>
    <name evidence="5" type="ORF">EFA69_00930</name>
</gene>
<keyword evidence="3" id="KW-0804">Transcription</keyword>
<organism evidence="5 6">
    <name type="scientific">Rufibacter immobilis</name>
    <dbReference type="NCBI Taxonomy" id="1348778"/>
    <lineage>
        <taxon>Bacteria</taxon>
        <taxon>Pseudomonadati</taxon>
        <taxon>Bacteroidota</taxon>
        <taxon>Cytophagia</taxon>
        <taxon>Cytophagales</taxon>
        <taxon>Hymenobacteraceae</taxon>
        <taxon>Rufibacter</taxon>
    </lineage>
</organism>
<dbReference type="Proteomes" id="UP000271010">
    <property type="component" value="Unassembled WGS sequence"/>
</dbReference>
<dbReference type="SMART" id="SM00354">
    <property type="entry name" value="HTH_LACI"/>
    <property type="match status" value="1"/>
</dbReference>
<sequence length="356" mass="40634">MVKRSIVRIKDIAEKAGVSTGTVDRVLHERGKVAEEVRQKVLEIARELNYQPNLLARTLVNNRMYDIAALIPDPGQDIYWQAPKTGIEKAEQELAQYGVQVTHFIFNPFDAASFKEKAAEVASLKPDAVLLAPIFYRESLPFFKQWKEMKIPFALFNTHIPDYEPLLYIGQDSYQSGFLAAKLLHYGHPQGGTFLVAHIDVDLSNSSHLVNKEQGFFDYFSRVESKVSYPLLQVDLPDSNSQEFQKRLGELIKENPGLKGIFVTNSKAHTVAHYLQERAMTHIKLIGYDLMEKNLEHLNKGTIEFLINQNPKGQGYWGIYGLADHIAFKKKVNPIKYLPLDIITKENLHYYIEADL</sequence>
<dbReference type="PROSITE" id="PS00356">
    <property type="entry name" value="HTH_LACI_1"/>
    <property type="match status" value="1"/>
</dbReference>
<dbReference type="CDD" id="cd01392">
    <property type="entry name" value="HTH_LacI"/>
    <property type="match status" value="1"/>
</dbReference>
<protein>
    <submittedName>
        <fullName evidence="5">LacI family transcriptional regulator</fullName>
    </submittedName>
</protein>
<dbReference type="PROSITE" id="PS50932">
    <property type="entry name" value="HTH_LACI_2"/>
    <property type="match status" value="1"/>
</dbReference>
<dbReference type="SUPFAM" id="SSF53822">
    <property type="entry name" value="Periplasmic binding protein-like I"/>
    <property type="match status" value="1"/>
</dbReference>
<dbReference type="SUPFAM" id="SSF47413">
    <property type="entry name" value="lambda repressor-like DNA-binding domains"/>
    <property type="match status" value="1"/>
</dbReference>
<dbReference type="Gene3D" id="1.10.260.40">
    <property type="entry name" value="lambda repressor-like DNA-binding domains"/>
    <property type="match status" value="1"/>
</dbReference>
<keyword evidence="6" id="KW-1185">Reference proteome</keyword>